<dbReference type="EMBL" id="JAUJRV010000018">
    <property type="protein sequence ID" value="MDN7797446.1"/>
    <property type="molecule type" value="Genomic_DNA"/>
</dbReference>
<dbReference type="Gene3D" id="3.40.50.1010">
    <property type="entry name" value="5'-nuclease"/>
    <property type="match status" value="1"/>
</dbReference>
<evidence type="ECO:0000313" key="3">
    <source>
        <dbReference type="Proteomes" id="UP001171620"/>
    </source>
</evidence>
<dbReference type="SUPFAM" id="SSF88723">
    <property type="entry name" value="PIN domain-like"/>
    <property type="match status" value="1"/>
</dbReference>
<organism evidence="2 3">
    <name type="scientific">Burkholderia vietnamiensis</name>
    <dbReference type="NCBI Taxonomy" id="60552"/>
    <lineage>
        <taxon>Bacteria</taxon>
        <taxon>Pseudomonadati</taxon>
        <taxon>Pseudomonadota</taxon>
        <taxon>Betaproteobacteria</taxon>
        <taxon>Burkholderiales</taxon>
        <taxon>Burkholderiaceae</taxon>
        <taxon>Burkholderia</taxon>
        <taxon>Burkholderia cepacia complex</taxon>
    </lineage>
</organism>
<reference evidence="2" key="1">
    <citation type="submission" date="2023-07" db="EMBL/GenBank/DDBJ databases">
        <title>A collection of bacterial strains from the Burkholderia cepacia Research Laboratory and Repository.</title>
        <authorList>
            <person name="Lipuma J."/>
            <person name="Spilker T."/>
            <person name="Caverly L."/>
        </authorList>
    </citation>
    <scope>NUCLEOTIDE SEQUENCE</scope>
    <source>
        <strain evidence="2">AU44268</strain>
    </source>
</reference>
<dbReference type="InterPro" id="IPR029060">
    <property type="entry name" value="PIN-like_dom_sf"/>
</dbReference>
<sequence>MVVFDAGVLISLLTPRKTELHKRERLDFLVRTLRQARTKILIPTPALSELLVHAPDLADEFSRSSGFEVVPFDQRAAIECSLSIRTALSTGNKKGKQNAAWSKVKFDHQIVAIARSRLATCIYSDDTGLRNFARSIGLHAISTDELPEDPSRAQGQLDLDEQRS</sequence>
<dbReference type="AlphaFoldDB" id="A0AAW7T6F3"/>
<evidence type="ECO:0008006" key="4">
    <source>
        <dbReference type="Google" id="ProtNLM"/>
    </source>
</evidence>
<feature type="region of interest" description="Disordered" evidence="1">
    <location>
        <begin position="143"/>
        <end position="164"/>
    </location>
</feature>
<name>A0AAW7T6F3_BURVI</name>
<gene>
    <name evidence="2" type="ORF">QZM33_21130</name>
</gene>
<dbReference type="Proteomes" id="UP001171620">
    <property type="component" value="Unassembled WGS sequence"/>
</dbReference>
<protein>
    <recommendedName>
        <fullName evidence="4">PIN domain-containing protein</fullName>
    </recommendedName>
</protein>
<accession>A0AAW7T6F3</accession>
<dbReference type="RefSeq" id="WP_059888388.1">
    <property type="nucleotide sequence ID" value="NZ_BGKC01000010.1"/>
</dbReference>
<evidence type="ECO:0000256" key="1">
    <source>
        <dbReference type="SAM" id="MobiDB-lite"/>
    </source>
</evidence>
<proteinExistence type="predicted"/>
<comment type="caution">
    <text evidence="2">The sequence shown here is derived from an EMBL/GenBank/DDBJ whole genome shotgun (WGS) entry which is preliminary data.</text>
</comment>
<evidence type="ECO:0000313" key="2">
    <source>
        <dbReference type="EMBL" id="MDN7797446.1"/>
    </source>
</evidence>